<evidence type="ECO:0000259" key="1">
    <source>
        <dbReference type="PROSITE" id="PS50041"/>
    </source>
</evidence>
<evidence type="ECO:0000313" key="2">
    <source>
        <dbReference type="EMBL" id="JAT13622.1"/>
    </source>
</evidence>
<dbReference type="InterPro" id="IPR000742">
    <property type="entry name" value="EGF"/>
</dbReference>
<dbReference type="SUPFAM" id="SSF56436">
    <property type="entry name" value="C-type lectin-like"/>
    <property type="match status" value="1"/>
</dbReference>
<dbReference type="InterPro" id="IPR016186">
    <property type="entry name" value="C-type_lectin-like/link_sf"/>
</dbReference>
<dbReference type="EMBL" id="GEBQ01026355">
    <property type="protein sequence ID" value="JAT13622.1"/>
    <property type="molecule type" value="Transcribed_RNA"/>
</dbReference>
<reference evidence="2" key="1">
    <citation type="submission" date="2015-11" db="EMBL/GenBank/DDBJ databases">
        <title>De novo transcriptome assembly of four potential Pierce s Disease insect vectors from Arizona vineyards.</title>
        <authorList>
            <person name="Tassone E.E."/>
        </authorList>
    </citation>
    <scope>NUCLEOTIDE SEQUENCE</scope>
</reference>
<proteinExistence type="predicted"/>
<organism evidence="2">
    <name type="scientific">Graphocephala atropunctata</name>
    <dbReference type="NCBI Taxonomy" id="36148"/>
    <lineage>
        <taxon>Eukaryota</taxon>
        <taxon>Metazoa</taxon>
        <taxon>Ecdysozoa</taxon>
        <taxon>Arthropoda</taxon>
        <taxon>Hexapoda</taxon>
        <taxon>Insecta</taxon>
        <taxon>Pterygota</taxon>
        <taxon>Neoptera</taxon>
        <taxon>Paraneoptera</taxon>
        <taxon>Hemiptera</taxon>
        <taxon>Auchenorrhyncha</taxon>
        <taxon>Membracoidea</taxon>
        <taxon>Cicadellidae</taxon>
        <taxon>Cicadellinae</taxon>
        <taxon>Cicadellini</taxon>
        <taxon>Graphocephala</taxon>
    </lineage>
</organism>
<dbReference type="PROSITE" id="PS01186">
    <property type="entry name" value="EGF_2"/>
    <property type="match status" value="1"/>
</dbReference>
<dbReference type="SMART" id="SM00034">
    <property type="entry name" value="CLECT"/>
    <property type="match status" value="1"/>
</dbReference>
<dbReference type="AlphaFoldDB" id="A0A1B6KQ94"/>
<dbReference type="InterPro" id="IPR016187">
    <property type="entry name" value="CTDL_fold"/>
</dbReference>
<sequence>MTSTTDNLKLRLNKEVTDYSAMWVQHALCICVLVSVGCVFGEDGDLISLPQCITNEECDQLLTCIDLKCQDPCPGVCRGNANCEIHNHVPYCGCKPGFSGNPFTGCQQETPKGPPSGNPRGRKVYRVERFVKINWYAALIHCQGHGGRLASIESQQENEMAKAEIAKTNIRNDRFWTSGTDYPLGGPWVWMSSGNSPTFFDWLPGEPNNNVGSEHCLNLYEVEDKGYMWNDVDCLEEMFPICEYFE</sequence>
<dbReference type="Gene3D" id="3.10.100.10">
    <property type="entry name" value="Mannose-Binding Protein A, subunit A"/>
    <property type="match status" value="1"/>
</dbReference>
<feature type="domain" description="C-type lectin" evidence="1">
    <location>
        <begin position="120"/>
        <end position="243"/>
    </location>
</feature>
<dbReference type="CDD" id="cd00037">
    <property type="entry name" value="CLECT"/>
    <property type="match status" value="1"/>
</dbReference>
<dbReference type="InterPro" id="IPR050111">
    <property type="entry name" value="C-type_lectin/snaclec_domain"/>
</dbReference>
<accession>A0A1B6KQ94</accession>
<protein>
    <recommendedName>
        <fullName evidence="1">C-type lectin domain-containing protein</fullName>
    </recommendedName>
</protein>
<gene>
    <name evidence="2" type="ORF">g.25590</name>
</gene>
<dbReference type="PANTHER" id="PTHR22803">
    <property type="entry name" value="MANNOSE, PHOSPHOLIPASE, LECTIN RECEPTOR RELATED"/>
    <property type="match status" value="1"/>
</dbReference>
<dbReference type="Pfam" id="PF00059">
    <property type="entry name" value="Lectin_C"/>
    <property type="match status" value="1"/>
</dbReference>
<feature type="non-terminal residue" evidence="2">
    <location>
        <position position="246"/>
    </location>
</feature>
<name>A0A1B6KQ94_9HEMI</name>
<dbReference type="PROSITE" id="PS50041">
    <property type="entry name" value="C_TYPE_LECTIN_2"/>
    <property type="match status" value="1"/>
</dbReference>
<dbReference type="InterPro" id="IPR001304">
    <property type="entry name" value="C-type_lectin-like"/>
</dbReference>